<keyword evidence="5 6" id="KW-0472">Membrane</keyword>
<sequence>MNDTEIVLAALAPYLLLTLGFAAFCLFDLYRSTSVRHLPKWTWALICLLATPWGGILYLVLGRDR</sequence>
<dbReference type="InterPro" id="IPR027379">
    <property type="entry name" value="CLS_N"/>
</dbReference>
<dbReference type="Pfam" id="PF13396">
    <property type="entry name" value="PLDc_N"/>
    <property type="match status" value="1"/>
</dbReference>
<reference evidence="8 9" key="1">
    <citation type="submission" date="2020-08" db="EMBL/GenBank/DDBJ databases">
        <title>Sequencing the genomes of 1000 actinobacteria strains.</title>
        <authorList>
            <person name="Klenk H.-P."/>
        </authorList>
    </citation>
    <scope>NUCLEOTIDE SEQUENCE [LARGE SCALE GENOMIC DNA]</scope>
    <source>
        <strain evidence="8 9">DSM 44593</strain>
    </source>
</reference>
<accession>A0A841EJF0</accession>
<evidence type="ECO:0000313" key="8">
    <source>
        <dbReference type="EMBL" id="MBB6000480.1"/>
    </source>
</evidence>
<evidence type="ECO:0000313" key="9">
    <source>
        <dbReference type="Proteomes" id="UP000578077"/>
    </source>
</evidence>
<dbReference type="Proteomes" id="UP000578077">
    <property type="component" value="Unassembled WGS sequence"/>
</dbReference>
<dbReference type="RefSeq" id="WP_184637932.1">
    <property type="nucleotide sequence ID" value="NZ_BAABKT010000032.1"/>
</dbReference>
<evidence type="ECO:0000256" key="5">
    <source>
        <dbReference type="ARBA" id="ARBA00023136"/>
    </source>
</evidence>
<dbReference type="GO" id="GO:0005886">
    <property type="term" value="C:plasma membrane"/>
    <property type="evidence" value="ECO:0007669"/>
    <property type="project" value="UniProtKB-SubCell"/>
</dbReference>
<evidence type="ECO:0000256" key="3">
    <source>
        <dbReference type="ARBA" id="ARBA00022692"/>
    </source>
</evidence>
<dbReference type="EMBL" id="JACHLY010000001">
    <property type="protein sequence ID" value="MBB6000480.1"/>
    <property type="molecule type" value="Genomic_DNA"/>
</dbReference>
<keyword evidence="9" id="KW-1185">Reference proteome</keyword>
<dbReference type="AlphaFoldDB" id="A0A841EJF0"/>
<feature type="transmembrane region" description="Helical" evidence="6">
    <location>
        <begin position="41"/>
        <end position="61"/>
    </location>
</feature>
<proteinExistence type="predicted"/>
<evidence type="ECO:0000256" key="6">
    <source>
        <dbReference type="SAM" id="Phobius"/>
    </source>
</evidence>
<keyword evidence="4 6" id="KW-1133">Transmembrane helix</keyword>
<comment type="caution">
    <text evidence="8">The sequence shown here is derived from an EMBL/GenBank/DDBJ whole genome shotgun (WGS) entry which is preliminary data.</text>
</comment>
<feature type="domain" description="Cardiolipin synthase N-terminal" evidence="7">
    <location>
        <begin position="21"/>
        <end position="63"/>
    </location>
</feature>
<name>A0A841EJF0_9ACTN</name>
<feature type="transmembrane region" description="Helical" evidence="6">
    <location>
        <begin position="6"/>
        <end position="29"/>
    </location>
</feature>
<evidence type="ECO:0000256" key="1">
    <source>
        <dbReference type="ARBA" id="ARBA00004651"/>
    </source>
</evidence>
<organism evidence="8 9">
    <name type="scientific">Streptomonospora salina</name>
    <dbReference type="NCBI Taxonomy" id="104205"/>
    <lineage>
        <taxon>Bacteria</taxon>
        <taxon>Bacillati</taxon>
        <taxon>Actinomycetota</taxon>
        <taxon>Actinomycetes</taxon>
        <taxon>Streptosporangiales</taxon>
        <taxon>Nocardiopsidaceae</taxon>
        <taxon>Streptomonospora</taxon>
    </lineage>
</organism>
<gene>
    <name evidence="8" type="ORF">HNR25_004231</name>
</gene>
<protein>
    <recommendedName>
        <fullName evidence="7">Cardiolipin synthase N-terminal domain-containing protein</fullName>
    </recommendedName>
</protein>
<evidence type="ECO:0000259" key="7">
    <source>
        <dbReference type="Pfam" id="PF13396"/>
    </source>
</evidence>
<evidence type="ECO:0000256" key="4">
    <source>
        <dbReference type="ARBA" id="ARBA00022989"/>
    </source>
</evidence>
<evidence type="ECO:0000256" key="2">
    <source>
        <dbReference type="ARBA" id="ARBA00022475"/>
    </source>
</evidence>
<keyword evidence="3 6" id="KW-0812">Transmembrane</keyword>
<comment type="subcellular location">
    <subcellularLocation>
        <location evidence="1">Cell membrane</location>
        <topology evidence="1">Multi-pass membrane protein</topology>
    </subcellularLocation>
</comment>
<keyword evidence="2" id="KW-1003">Cell membrane</keyword>